<dbReference type="KEGG" id="ahel:Q31a_42390"/>
<keyword evidence="1" id="KW-0812">Transmembrane</keyword>
<dbReference type="OrthoDB" id="288756at2"/>
<protein>
    <submittedName>
        <fullName evidence="2">Uncharacterized protein</fullName>
    </submittedName>
</protein>
<dbReference type="EMBL" id="CP036298">
    <property type="protein sequence ID" value="QDV25911.1"/>
    <property type="molecule type" value="Genomic_DNA"/>
</dbReference>
<evidence type="ECO:0000313" key="3">
    <source>
        <dbReference type="Proteomes" id="UP000318017"/>
    </source>
</evidence>
<keyword evidence="1" id="KW-0472">Membrane</keyword>
<evidence type="ECO:0000313" key="2">
    <source>
        <dbReference type="EMBL" id="QDV25911.1"/>
    </source>
</evidence>
<reference evidence="2 3" key="1">
    <citation type="submission" date="2019-02" db="EMBL/GenBank/DDBJ databases">
        <title>Deep-cultivation of Planctomycetes and their phenomic and genomic characterization uncovers novel biology.</title>
        <authorList>
            <person name="Wiegand S."/>
            <person name="Jogler M."/>
            <person name="Boedeker C."/>
            <person name="Pinto D."/>
            <person name="Vollmers J."/>
            <person name="Rivas-Marin E."/>
            <person name="Kohn T."/>
            <person name="Peeters S.H."/>
            <person name="Heuer A."/>
            <person name="Rast P."/>
            <person name="Oberbeckmann S."/>
            <person name="Bunk B."/>
            <person name="Jeske O."/>
            <person name="Meyerdierks A."/>
            <person name="Storesund J.E."/>
            <person name="Kallscheuer N."/>
            <person name="Luecker S."/>
            <person name="Lage O.M."/>
            <person name="Pohl T."/>
            <person name="Merkel B.J."/>
            <person name="Hornburger P."/>
            <person name="Mueller R.-W."/>
            <person name="Bruemmer F."/>
            <person name="Labrenz M."/>
            <person name="Spormann A.M."/>
            <person name="Op den Camp H."/>
            <person name="Overmann J."/>
            <person name="Amann R."/>
            <person name="Jetten M.S.M."/>
            <person name="Mascher T."/>
            <person name="Medema M.H."/>
            <person name="Devos D.P."/>
            <person name="Kaster A.-K."/>
            <person name="Ovreas L."/>
            <person name="Rohde M."/>
            <person name="Galperin M.Y."/>
            <person name="Jogler C."/>
        </authorList>
    </citation>
    <scope>NUCLEOTIDE SEQUENCE [LARGE SCALE GENOMIC DNA]</scope>
    <source>
        <strain evidence="2 3">Q31a</strain>
    </source>
</reference>
<sequence>MVRQEFNQGDEILEMAVQQFKQQSIPEFTNPSVAFPVESASRQHIGLASNFLKRRSSTFSNRRLVLAVGVVFAIVIGGFSVLPWESTSQRAFAQMQEAIRDLNSLVFEMKSYSGEEVTGKYHISYAQAGDVRMDSGLVSHILNVAKEEYMIVDDANRAVTIQPVYDMAAIQEKLAGVFGALLNLEPLPSTTMRTVSNDGKPAKEFKTVWDGSVATVIVDAKTNLPMKIELDRGKSQHDKPIREVATNFQFNVSLPDSSFAILPPNGYGVERIERHDPIVSSDSLILTIGKGVGPVRFGMSLQEVRNQLGDPDSFESKPTLVAELDEKGQLKLPMQLVPADPPQIVGVMQYRSLGLQIDVSSIEGVEWIRCYEKRLTWNRFGGMTSHGIKIGMSKNEVKSVLEKDESASRNWKQADDRWLLSGMDVVFENDKCVNITLGKPNIAKQQ</sequence>
<keyword evidence="3" id="KW-1185">Reference proteome</keyword>
<accession>A0A518GBB2</accession>
<feature type="transmembrane region" description="Helical" evidence="1">
    <location>
        <begin position="64"/>
        <end position="84"/>
    </location>
</feature>
<evidence type="ECO:0000256" key="1">
    <source>
        <dbReference type="SAM" id="Phobius"/>
    </source>
</evidence>
<proteinExistence type="predicted"/>
<gene>
    <name evidence="2" type="ORF">Q31a_42390</name>
</gene>
<dbReference type="Proteomes" id="UP000318017">
    <property type="component" value="Chromosome"/>
</dbReference>
<dbReference type="RefSeq" id="WP_145081635.1">
    <property type="nucleotide sequence ID" value="NZ_CP036298.1"/>
</dbReference>
<name>A0A518GBB2_9BACT</name>
<keyword evidence="1" id="KW-1133">Transmembrane helix</keyword>
<dbReference type="AlphaFoldDB" id="A0A518GBB2"/>
<dbReference type="Gene3D" id="2.50.20.10">
    <property type="entry name" value="Lipoprotein localisation LolA/LolB/LppX"/>
    <property type="match status" value="1"/>
</dbReference>
<organism evidence="2 3">
    <name type="scientific">Aureliella helgolandensis</name>
    <dbReference type="NCBI Taxonomy" id="2527968"/>
    <lineage>
        <taxon>Bacteria</taxon>
        <taxon>Pseudomonadati</taxon>
        <taxon>Planctomycetota</taxon>
        <taxon>Planctomycetia</taxon>
        <taxon>Pirellulales</taxon>
        <taxon>Pirellulaceae</taxon>
        <taxon>Aureliella</taxon>
    </lineage>
</organism>